<keyword evidence="7" id="KW-1185">Reference proteome</keyword>
<dbReference type="InterPro" id="IPR013783">
    <property type="entry name" value="Ig-like_fold"/>
</dbReference>
<dbReference type="GO" id="GO:0005975">
    <property type="term" value="P:carbohydrate metabolic process"/>
    <property type="evidence" value="ECO:0007669"/>
    <property type="project" value="UniProtKB-ARBA"/>
</dbReference>
<dbReference type="HOGENOM" id="CLU_653281_0_0_11"/>
<sequence length="420" mass="42465" precursor="true">MRKTLAAAAAALIVVVGLLATPASAVPVPAGPVPAAGAPSAVHHAVTARLVTTGGAPVVLREVRMVSTPGSPGTYRGTRSTDGTGTARFPDVPDGTFVVTASVPSASGAVQVRRTVRVAGQDVRTTIEVAVDAALFGAVTRATRPVGSALVSARRVGATAWSPTATSAANGVWSMTGRSPGRYVVMVDGRERGYLTTYSGGTVRLPDAVPVRVRAGEAVRADVRTVAAATLVGRVLDDDGDPVARAYVHADNLGRFGSADAVTGSDGRFRLTGLATGRVRIEVLTGSFDLLATAVVDAKQGAVRTVPVLTARAGARPTPGDVWASPVRAGRAAAGATLTGRVEHAGDGVAGVQVVVATTSGSPVTTKVVTDADGSWTITGCPAGSWRVQVRDPYTGGYLDARRAVTVTGTTVPVGTIVVR</sequence>
<accession>F8A1M4</accession>
<evidence type="ECO:0000256" key="4">
    <source>
        <dbReference type="SAM" id="MobiDB-lite"/>
    </source>
</evidence>
<feature type="signal peptide" evidence="5">
    <location>
        <begin position="1"/>
        <end position="25"/>
    </location>
</feature>
<dbReference type="Gene3D" id="2.60.40.10">
    <property type="entry name" value="Immunoglobulins"/>
    <property type="match status" value="1"/>
</dbReference>
<reference evidence="7" key="1">
    <citation type="submission" date="2011-04" db="EMBL/GenBank/DDBJ databases">
        <title>Complete sequence of Cellvibrio gilvus ATCC 13127.</title>
        <authorList>
            <person name="Lucas S."/>
            <person name="Han J."/>
            <person name="Lapidus A."/>
            <person name="Cheng J.-F."/>
            <person name="Goodwin L."/>
            <person name="Pitluck S."/>
            <person name="Peters L."/>
            <person name="Munk A."/>
            <person name="Detter J.C."/>
            <person name="Han C."/>
            <person name="Tapia R."/>
            <person name="Land M."/>
            <person name="Hauser L."/>
            <person name="Kyrpides N."/>
            <person name="Ivanova N."/>
            <person name="Ovchinnikova G."/>
            <person name="Pagani I."/>
            <person name="Mead D."/>
            <person name="Brumm P."/>
            <person name="Woyke T."/>
        </authorList>
    </citation>
    <scope>NUCLEOTIDE SEQUENCE [LARGE SCALE GENOMIC DNA]</scope>
    <source>
        <strain evidence="7">ATCC 13127 / NRRL B-14078</strain>
    </source>
</reference>
<dbReference type="RefSeq" id="WP_013882075.1">
    <property type="nucleotide sequence ID" value="NC_015671.1"/>
</dbReference>
<evidence type="ECO:0000256" key="5">
    <source>
        <dbReference type="SAM" id="SignalP"/>
    </source>
</evidence>
<dbReference type="OrthoDB" id="4812460at2"/>
<evidence type="ECO:0000256" key="2">
    <source>
        <dbReference type="ARBA" id="ARBA00012595"/>
    </source>
</evidence>
<name>F8A1M4_CELGA</name>
<keyword evidence="5" id="KW-0732">Signal</keyword>
<protein>
    <recommendedName>
        <fullName evidence="2">alpha-amylase</fullName>
        <ecNumber evidence="2">3.2.1.1</ecNumber>
    </recommendedName>
    <alternativeName>
        <fullName evidence="3">1,4-alpha-D-glucan glucanohydrolase</fullName>
    </alternativeName>
</protein>
<dbReference type="STRING" id="593907.Celgi_0011"/>
<gene>
    <name evidence="6" type="ordered locus">Celgi_0011</name>
</gene>
<dbReference type="GO" id="GO:0004556">
    <property type="term" value="F:alpha-amylase activity"/>
    <property type="evidence" value="ECO:0007669"/>
    <property type="project" value="UniProtKB-EC"/>
</dbReference>
<dbReference type="Pfam" id="PF13620">
    <property type="entry name" value="CarboxypepD_reg"/>
    <property type="match status" value="1"/>
</dbReference>
<evidence type="ECO:0000313" key="7">
    <source>
        <dbReference type="Proteomes" id="UP000000485"/>
    </source>
</evidence>
<evidence type="ECO:0000256" key="3">
    <source>
        <dbReference type="ARBA" id="ARBA00030238"/>
    </source>
</evidence>
<feature type="region of interest" description="Disordered" evidence="4">
    <location>
        <begin position="67"/>
        <end position="89"/>
    </location>
</feature>
<comment type="catalytic activity">
    <reaction evidence="1">
        <text>Endohydrolysis of (1-&gt;4)-alpha-D-glucosidic linkages in polysaccharides containing three or more (1-&gt;4)-alpha-linked D-glucose units.</text>
        <dbReference type="EC" id="3.2.1.1"/>
    </reaction>
</comment>
<dbReference type="AlphaFoldDB" id="F8A1M4"/>
<dbReference type="EMBL" id="CP002665">
    <property type="protein sequence ID" value="AEI10545.1"/>
    <property type="molecule type" value="Genomic_DNA"/>
</dbReference>
<dbReference type="SUPFAM" id="SSF49478">
    <property type="entry name" value="Cna protein B-type domain"/>
    <property type="match status" value="1"/>
</dbReference>
<dbReference type="SUPFAM" id="SSF49452">
    <property type="entry name" value="Starch-binding domain-like"/>
    <property type="match status" value="1"/>
</dbReference>
<dbReference type="EC" id="3.2.1.1" evidence="2"/>
<dbReference type="GO" id="GO:0030246">
    <property type="term" value="F:carbohydrate binding"/>
    <property type="evidence" value="ECO:0007669"/>
    <property type="project" value="InterPro"/>
</dbReference>
<evidence type="ECO:0000313" key="6">
    <source>
        <dbReference type="EMBL" id="AEI10545.1"/>
    </source>
</evidence>
<evidence type="ECO:0000256" key="1">
    <source>
        <dbReference type="ARBA" id="ARBA00000548"/>
    </source>
</evidence>
<feature type="chain" id="PRO_5003367037" description="alpha-amylase" evidence="5">
    <location>
        <begin position="26"/>
        <end position="420"/>
    </location>
</feature>
<dbReference type="Proteomes" id="UP000000485">
    <property type="component" value="Chromosome"/>
</dbReference>
<dbReference type="SUPFAM" id="SSF117074">
    <property type="entry name" value="Hypothetical protein PA1324"/>
    <property type="match status" value="1"/>
</dbReference>
<organism evidence="6 7">
    <name type="scientific">Cellulomonas gilvus (strain ATCC 13127 / NRRL B-14078)</name>
    <name type="common">Cellvibrio gilvus</name>
    <dbReference type="NCBI Taxonomy" id="593907"/>
    <lineage>
        <taxon>Bacteria</taxon>
        <taxon>Bacillati</taxon>
        <taxon>Actinomycetota</taxon>
        <taxon>Actinomycetes</taxon>
        <taxon>Micrococcales</taxon>
        <taxon>Cellulomonadaceae</taxon>
        <taxon>Cellulomonas</taxon>
    </lineage>
</organism>
<dbReference type="KEGG" id="cga:Celgi_0011"/>
<dbReference type="InterPro" id="IPR013784">
    <property type="entry name" value="Carb-bd-like_fold"/>
</dbReference>
<proteinExistence type="predicted"/>